<dbReference type="PANTHER" id="PTHR43464:SF94">
    <property type="entry name" value="MALONYL-[ACYL-CARRIER PROTEIN] O-METHYLTRANSFERASE"/>
    <property type="match status" value="1"/>
</dbReference>
<comment type="caution">
    <text evidence="2">The sequence shown here is derived from an EMBL/GenBank/DDBJ whole genome shotgun (WGS) entry which is preliminary data.</text>
</comment>
<dbReference type="Gene3D" id="3.40.50.150">
    <property type="entry name" value="Vaccinia Virus protein VP39"/>
    <property type="match status" value="1"/>
</dbReference>
<dbReference type="GO" id="GO:0032259">
    <property type="term" value="P:methylation"/>
    <property type="evidence" value="ECO:0007669"/>
    <property type="project" value="UniProtKB-KW"/>
</dbReference>
<dbReference type="CDD" id="cd02440">
    <property type="entry name" value="AdoMet_MTases"/>
    <property type="match status" value="1"/>
</dbReference>
<gene>
    <name evidence="2" type="ORF">GCM10023349_25570</name>
</gene>
<reference evidence="3" key="1">
    <citation type="journal article" date="2019" name="Int. J. Syst. Evol. Microbiol.">
        <title>The Global Catalogue of Microorganisms (GCM) 10K type strain sequencing project: providing services to taxonomists for standard genome sequencing and annotation.</title>
        <authorList>
            <consortium name="The Broad Institute Genomics Platform"/>
            <consortium name="The Broad Institute Genome Sequencing Center for Infectious Disease"/>
            <person name="Wu L."/>
            <person name="Ma J."/>
        </authorList>
    </citation>
    <scope>NUCLEOTIDE SEQUENCE [LARGE SCALE GENOMIC DNA]</scope>
    <source>
        <strain evidence="3">JCM 18531</strain>
    </source>
</reference>
<name>A0ABP8XGC5_9ACTN</name>
<organism evidence="2 3">
    <name type="scientific">Nocardioides conyzicola</name>
    <dbReference type="NCBI Taxonomy" id="1651781"/>
    <lineage>
        <taxon>Bacteria</taxon>
        <taxon>Bacillati</taxon>
        <taxon>Actinomycetota</taxon>
        <taxon>Actinomycetes</taxon>
        <taxon>Propionibacteriales</taxon>
        <taxon>Nocardioidaceae</taxon>
        <taxon>Nocardioides</taxon>
    </lineage>
</organism>
<sequence length="229" mass="25598">MSNADDVQAQYARRKDAVPADRYAVTNNDVFWGIQENDAVTRTMLIEAGFRPFTELRVLEVGCGTGDNLLRFLRWGFLPENLVGNELLADRVESARARLPAALAIHAGDAARLSFEQPFDIVYQSTVFSSVLDADAQQALARQMWSLVRPGGAVLSYDFSFDNPANPDVRKVTLSRLKELFPDGELRSRRTTLAPPIARRVSRHPLVFRALRAVPLLRTHRIVLISKPG</sequence>
<dbReference type="SUPFAM" id="SSF53335">
    <property type="entry name" value="S-adenosyl-L-methionine-dependent methyltransferases"/>
    <property type="match status" value="1"/>
</dbReference>
<dbReference type="Pfam" id="PF13649">
    <property type="entry name" value="Methyltransf_25"/>
    <property type="match status" value="1"/>
</dbReference>
<dbReference type="PANTHER" id="PTHR43464">
    <property type="entry name" value="METHYLTRANSFERASE"/>
    <property type="match status" value="1"/>
</dbReference>
<evidence type="ECO:0000313" key="3">
    <source>
        <dbReference type="Proteomes" id="UP001499974"/>
    </source>
</evidence>
<feature type="domain" description="Methyltransferase" evidence="1">
    <location>
        <begin position="58"/>
        <end position="152"/>
    </location>
</feature>
<protein>
    <submittedName>
        <fullName evidence="2">Class I SAM-dependent methyltransferase</fullName>
    </submittedName>
</protein>
<evidence type="ECO:0000259" key="1">
    <source>
        <dbReference type="Pfam" id="PF13649"/>
    </source>
</evidence>
<dbReference type="RefSeq" id="WP_345521688.1">
    <property type="nucleotide sequence ID" value="NZ_BAABKM010000002.1"/>
</dbReference>
<dbReference type="InterPro" id="IPR041698">
    <property type="entry name" value="Methyltransf_25"/>
</dbReference>
<dbReference type="Proteomes" id="UP001499974">
    <property type="component" value="Unassembled WGS sequence"/>
</dbReference>
<keyword evidence="2" id="KW-0808">Transferase</keyword>
<dbReference type="GO" id="GO:0008168">
    <property type="term" value="F:methyltransferase activity"/>
    <property type="evidence" value="ECO:0007669"/>
    <property type="project" value="UniProtKB-KW"/>
</dbReference>
<accession>A0ABP8XGC5</accession>
<dbReference type="EMBL" id="BAABKM010000002">
    <property type="protein sequence ID" value="GAA4706371.1"/>
    <property type="molecule type" value="Genomic_DNA"/>
</dbReference>
<keyword evidence="3" id="KW-1185">Reference proteome</keyword>
<dbReference type="InterPro" id="IPR029063">
    <property type="entry name" value="SAM-dependent_MTases_sf"/>
</dbReference>
<keyword evidence="2" id="KW-0489">Methyltransferase</keyword>
<evidence type="ECO:0000313" key="2">
    <source>
        <dbReference type="EMBL" id="GAA4706371.1"/>
    </source>
</evidence>
<proteinExistence type="predicted"/>